<evidence type="ECO:0000313" key="2">
    <source>
        <dbReference type="Proteomes" id="UP001194468"/>
    </source>
</evidence>
<gene>
    <name evidence="1" type="ORF">L210DRAFT_873253</name>
</gene>
<sequence>MVYLPNIEFFSRITHLHLSAARVASQTIPLSVGSLPNVTHLSLDWSSTRSCTVRLKTFLARETTKVLVLWIDIFQLPEKVVEDLRHRDLVSQQLVLLDKGLILEYMDHGGFWTHAERVVQWRVKDKSERTHPSISPCC</sequence>
<keyword evidence="2" id="KW-1185">Reference proteome</keyword>
<dbReference type="EMBL" id="WHUW01000004">
    <property type="protein sequence ID" value="KAF8447391.1"/>
    <property type="molecule type" value="Genomic_DNA"/>
</dbReference>
<reference evidence="1" key="2">
    <citation type="journal article" date="2020" name="Nat. Commun.">
        <title>Large-scale genome sequencing of mycorrhizal fungi provides insights into the early evolution of symbiotic traits.</title>
        <authorList>
            <person name="Miyauchi S."/>
            <person name="Kiss E."/>
            <person name="Kuo A."/>
            <person name="Drula E."/>
            <person name="Kohler A."/>
            <person name="Sanchez-Garcia M."/>
            <person name="Morin E."/>
            <person name="Andreopoulos B."/>
            <person name="Barry K.W."/>
            <person name="Bonito G."/>
            <person name="Buee M."/>
            <person name="Carver A."/>
            <person name="Chen C."/>
            <person name="Cichocki N."/>
            <person name="Clum A."/>
            <person name="Culley D."/>
            <person name="Crous P.W."/>
            <person name="Fauchery L."/>
            <person name="Girlanda M."/>
            <person name="Hayes R.D."/>
            <person name="Keri Z."/>
            <person name="LaButti K."/>
            <person name="Lipzen A."/>
            <person name="Lombard V."/>
            <person name="Magnuson J."/>
            <person name="Maillard F."/>
            <person name="Murat C."/>
            <person name="Nolan M."/>
            <person name="Ohm R.A."/>
            <person name="Pangilinan J."/>
            <person name="Pereira M.F."/>
            <person name="Perotto S."/>
            <person name="Peter M."/>
            <person name="Pfister S."/>
            <person name="Riley R."/>
            <person name="Sitrit Y."/>
            <person name="Stielow J.B."/>
            <person name="Szollosi G."/>
            <person name="Zifcakova L."/>
            <person name="Stursova M."/>
            <person name="Spatafora J.W."/>
            <person name="Tedersoo L."/>
            <person name="Vaario L.M."/>
            <person name="Yamada A."/>
            <person name="Yan M."/>
            <person name="Wang P."/>
            <person name="Xu J."/>
            <person name="Bruns T."/>
            <person name="Baldrian P."/>
            <person name="Vilgalys R."/>
            <person name="Dunand C."/>
            <person name="Henrissat B."/>
            <person name="Grigoriev I.V."/>
            <person name="Hibbett D."/>
            <person name="Nagy L.G."/>
            <person name="Martin F.M."/>
        </authorList>
    </citation>
    <scope>NUCLEOTIDE SEQUENCE</scope>
    <source>
        <strain evidence="1">BED1</strain>
    </source>
</reference>
<dbReference type="AlphaFoldDB" id="A0AAD4C369"/>
<organism evidence="1 2">
    <name type="scientific">Boletus edulis BED1</name>
    <dbReference type="NCBI Taxonomy" id="1328754"/>
    <lineage>
        <taxon>Eukaryota</taxon>
        <taxon>Fungi</taxon>
        <taxon>Dikarya</taxon>
        <taxon>Basidiomycota</taxon>
        <taxon>Agaricomycotina</taxon>
        <taxon>Agaricomycetes</taxon>
        <taxon>Agaricomycetidae</taxon>
        <taxon>Boletales</taxon>
        <taxon>Boletineae</taxon>
        <taxon>Boletaceae</taxon>
        <taxon>Boletoideae</taxon>
        <taxon>Boletus</taxon>
    </lineage>
</organism>
<protein>
    <submittedName>
        <fullName evidence="1">Uncharacterized protein</fullName>
    </submittedName>
</protein>
<accession>A0AAD4C369</accession>
<reference evidence="1" key="1">
    <citation type="submission" date="2019-10" db="EMBL/GenBank/DDBJ databases">
        <authorList>
            <consortium name="DOE Joint Genome Institute"/>
            <person name="Kuo A."/>
            <person name="Miyauchi S."/>
            <person name="Kiss E."/>
            <person name="Drula E."/>
            <person name="Kohler A."/>
            <person name="Sanchez-Garcia M."/>
            <person name="Andreopoulos B."/>
            <person name="Barry K.W."/>
            <person name="Bonito G."/>
            <person name="Buee M."/>
            <person name="Carver A."/>
            <person name="Chen C."/>
            <person name="Cichocki N."/>
            <person name="Clum A."/>
            <person name="Culley D."/>
            <person name="Crous P.W."/>
            <person name="Fauchery L."/>
            <person name="Girlanda M."/>
            <person name="Hayes R."/>
            <person name="Keri Z."/>
            <person name="LaButti K."/>
            <person name="Lipzen A."/>
            <person name="Lombard V."/>
            <person name="Magnuson J."/>
            <person name="Maillard F."/>
            <person name="Morin E."/>
            <person name="Murat C."/>
            <person name="Nolan M."/>
            <person name="Ohm R."/>
            <person name="Pangilinan J."/>
            <person name="Pereira M."/>
            <person name="Perotto S."/>
            <person name="Peter M."/>
            <person name="Riley R."/>
            <person name="Sitrit Y."/>
            <person name="Stielow B."/>
            <person name="Szollosi G."/>
            <person name="Zifcakova L."/>
            <person name="Stursova M."/>
            <person name="Spatafora J.W."/>
            <person name="Tedersoo L."/>
            <person name="Vaario L.-M."/>
            <person name="Yamada A."/>
            <person name="Yan M."/>
            <person name="Wang P."/>
            <person name="Xu J."/>
            <person name="Bruns T."/>
            <person name="Baldrian P."/>
            <person name="Vilgalys R."/>
            <person name="Henrissat B."/>
            <person name="Grigoriev I.V."/>
            <person name="Hibbett D."/>
            <person name="Nagy L.G."/>
            <person name="Martin F.M."/>
        </authorList>
    </citation>
    <scope>NUCLEOTIDE SEQUENCE</scope>
    <source>
        <strain evidence="1">BED1</strain>
    </source>
</reference>
<comment type="caution">
    <text evidence="1">The sequence shown here is derived from an EMBL/GenBank/DDBJ whole genome shotgun (WGS) entry which is preliminary data.</text>
</comment>
<dbReference type="Proteomes" id="UP001194468">
    <property type="component" value="Unassembled WGS sequence"/>
</dbReference>
<evidence type="ECO:0000313" key="1">
    <source>
        <dbReference type="EMBL" id="KAF8447391.1"/>
    </source>
</evidence>
<name>A0AAD4C369_BOLED</name>
<proteinExistence type="predicted"/>